<evidence type="ECO:0000256" key="1">
    <source>
        <dbReference type="SAM" id="Phobius"/>
    </source>
</evidence>
<dbReference type="Gene3D" id="1.20.120.1220">
    <property type="match status" value="1"/>
</dbReference>
<keyword evidence="1" id="KW-0812">Transmembrane</keyword>
<feature type="domain" description="Prepilin type IV endopeptidase peptidase" evidence="2">
    <location>
        <begin position="5"/>
        <end position="101"/>
    </location>
</feature>
<dbReference type="RefSeq" id="WP_123182389.1">
    <property type="nucleotide sequence ID" value="NZ_RHGB01000008.1"/>
</dbReference>
<evidence type="ECO:0000313" key="4">
    <source>
        <dbReference type="Proteomes" id="UP000274695"/>
    </source>
</evidence>
<protein>
    <recommendedName>
        <fullName evidence="2">Prepilin type IV endopeptidase peptidase domain-containing protein</fullName>
    </recommendedName>
</protein>
<feature type="transmembrane region" description="Helical" evidence="1">
    <location>
        <begin position="20"/>
        <end position="39"/>
    </location>
</feature>
<dbReference type="InterPro" id="IPR000045">
    <property type="entry name" value="Prepilin_IV_endopep_pep"/>
</dbReference>
<accession>A0ABX9W592</accession>
<feature type="transmembrane region" description="Helical" evidence="1">
    <location>
        <begin position="48"/>
        <end position="68"/>
    </location>
</feature>
<gene>
    <name evidence="3" type="ORF">D0911_09210</name>
</gene>
<sequence>MMYSLALLLMIGYIDWQHRRIPNSIVIALAGLAACFAAFSSGVNFQHIAVNICIGLALTLPGYIKGIVGGGDVKLMLAISPLWPPLQLLSVFSIGVFSLLLLMSFTNLISKMSLTKAYYPSNTNLTSASFKRGIPLGSAIALGALFTTVITL</sequence>
<feature type="transmembrane region" description="Helical" evidence="1">
    <location>
        <begin position="130"/>
        <end position="150"/>
    </location>
</feature>
<keyword evidence="1" id="KW-1133">Transmembrane helix</keyword>
<keyword evidence="4" id="KW-1185">Reference proteome</keyword>
<dbReference type="EMBL" id="RHGB01000008">
    <property type="protein sequence ID" value="RNL64581.1"/>
    <property type="molecule type" value="Genomic_DNA"/>
</dbReference>
<reference evidence="3 4" key="1">
    <citation type="submission" date="2018-10" db="EMBL/GenBank/DDBJ databases">
        <title>Draft genome sequence of Zhongshania sp. DSW25-10.</title>
        <authorList>
            <person name="Oh J."/>
        </authorList>
    </citation>
    <scope>NUCLEOTIDE SEQUENCE [LARGE SCALE GENOMIC DNA]</scope>
    <source>
        <strain evidence="3 4">DSW25-10</strain>
    </source>
</reference>
<comment type="caution">
    <text evidence="3">The sequence shown here is derived from an EMBL/GenBank/DDBJ whole genome shotgun (WGS) entry which is preliminary data.</text>
</comment>
<organism evidence="3 4">
    <name type="scientific">Zhongshania marina</name>
    <dbReference type="NCBI Taxonomy" id="2304603"/>
    <lineage>
        <taxon>Bacteria</taxon>
        <taxon>Pseudomonadati</taxon>
        <taxon>Pseudomonadota</taxon>
        <taxon>Gammaproteobacteria</taxon>
        <taxon>Cellvibrionales</taxon>
        <taxon>Spongiibacteraceae</taxon>
        <taxon>Zhongshania</taxon>
    </lineage>
</organism>
<feature type="transmembrane region" description="Helical" evidence="1">
    <location>
        <begin position="88"/>
        <end position="109"/>
    </location>
</feature>
<proteinExistence type="predicted"/>
<name>A0ABX9W592_9GAMM</name>
<keyword evidence="1" id="KW-0472">Membrane</keyword>
<dbReference type="Pfam" id="PF01478">
    <property type="entry name" value="Peptidase_A24"/>
    <property type="match status" value="1"/>
</dbReference>
<evidence type="ECO:0000259" key="2">
    <source>
        <dbReference type="Pfam" id="PF01478"/>
    </source>
</evidence>
<dbReference type="Proteomes" id="UP000274695">
    <property type="component" value="Unassembled WGS sequence"/>
</dbReference>
<evidence type="ECO:0000313" key="3">
    <source>
        <dbReference type="EMBL" id="RNL64581.1"/>
    </source>
</evidence>